<dbReference type="AlphaFoldDB" id="A0AAD7NY66"/>
<protein>
    <submittedName>
        <fullName evidence="2">Uncharacterized protein</fullName>
    </submittedName>
</protein>
<organism evidence="2 3">
    <name type="scientific">Mycena metata</name>
    <dbReference type="NCBI Taxonomy" id="1033252"/>
    <lineage>
        <taxon>Eukaryota</taxon>
        <taxon>Fungi</taxon>
        <taxon>Dikarya</taxon>
        <taxon>Basidiomycota</taxon>
        <taxon>Agaricomycotina</taxon>
        <taxon>Agaricomycetes</taxon>
        <taxon>Agaricomycetidae</taxon>
        <taxon>Agaricales</taxon>
        <taxon>Marasmiineae</taxon>
        <taxon>Mycenaceae</taxon>
        <taxon>Mycena</taxon>
    </lineage>
</organism>
<sequence length="105" mass="11204">MPAMRCAVRTRTISLLSTPTTALDDAATLSPNAAAHSLTRGPPSNRSLSPPSCSLWSQDLRHSFCATFSEPLSPQKNGIDDSSPRLASNPFHEARQVADAQRAST</sequence>
<name>A0AAD7NY66_9AGAR</name>
<comment type="caution">
    <text evidence="2">The sequence shown here is derived from an EMBL/GenBank/DDBJ whole genome shotgun (WGS) entry which is preliminary data.</text>
</comment>
<keyword evidence="3" id="KW-1185">Reference proteome</keyword>
<accession>A0AAD7NY66</accession>
<dbReference type="EMBL" id="JARKIB010000005">
    <property type="protein sequence ID" value="KAJ7779865.1"/>
    <property type="molecule type" value="Genomic_DNA"/>
</dbReference>
<gene>
    <name evidence="2" type="ORF">B0H16DRAFT_1683142</name>
</gene>
<dbReference type="Proteomes" id="UP001215598">
    <property type="component" value="Unassembled WGS sequence"/>
</dbReference>
<proteinExistence type="predicted"/>
<evidence type="ECO:0000256" key="1">
    <source>
        <dbReference type="SAM" id="MobiDB-lite"/>
    </source>
</evidence>
<evidence type="ECO:0000313" key="3">
    <source>
        <dbReference type="Proteomes" id="UP001215598"/>
    </source>
</evidence>
<reference evidence="2" key="1">
    <citation type="submission" date="2023-03" db="EMBL/GenBank/DDBJ databases">
        <title>Massive genome expansion in bonnet fungi (Mycena s.s.) driven by repeated elements and novel gene families across ecological guilds.</title>
        <authorList>
            <consortium name="Lawrence Berkeley National Laboratory"/>
            <person name="Harder C.B."/>
            <person name="Miyauchi S."/>
            <person name="Viragh M."/>
            <person name="Kuo A."/>
            <person name="Thoen E."/>
            <person name="Andreopoulos B."/>
            <person name="Lu D."/>
            <person name="Skrede I."/>
            <person name="Drula E."/>
            <person name="Henrissat B."/>
            <person name="Morin E."/>
            <person name="Kohler A."/>
            <person name="Barry K."/>
            <person name="LaButti K."/>
            <person name="Morin E."/>
            <person name="Salamov A."/>
            <person name="Lipzen A."/>
            <person name="Mereny Z."/>
            <person name="Hegedus B."/>
            <person name="Baldrian P."/>
            <person name="Stursova M."/>
            <person name="Weitz H."/>
            <person name="Taylor A."/>
            <person name="Grigoriev I.V."/>
            <person name="Nagy L.G."/>
            <person name="Martin F."/>
            <person name="Kauserud H."/>
        </authorList>
    </citation>
    <scope>NUCLEOTIDE SEQUENCE</scope>
    <source>
        <strain evidence="2">CBHHK182m</strain>
    </source>
</reference>
<feature type="region of interest" description="Disordered" evidence="1">
    <location>
        <begin position="71"/>
        <end position="105"/>
    </location>
</feature>
<evidence type="ECO:0000313" key="2">
    <source>
        <dbReference type="EMBL" id="KAJ7779865.1"/>
    </source>
</evidence>